<gene>
    <name evidence="9" type="ORF">IAB26_08345</name>
</gene>
<dbReference type="SUPFAM" id="SSF52172">
    <property type="entry name" value="CheY-like"/>
    <property type="match status" value="1"/>
</dbReference>
<evidence type="ECO:0000256" key="3">
    <source>
        <dbReference type="ARBA" id="ARBA00023125"/>
    </source>
</evidence>
<sequence length="514" mass="59766">MGYRILVADDEYYARKALVMMLEQMELPIEVTDVEDGQEAVDYLEKKPVDIVVTDIKMPALDGIGVAAYVRDHFPATDVVIETGYEDFQYAIKAIRYGVKEYLTKPINAEELSACIRKLVEERRGIQEKGKEQLLENILSSLDFDQVMEMKELRERFVEPEIREASSSFLMISGEMSEACFRRLKKQPEIRELFSGNSSWYFRGKKEYVGILKVQDSFVIRRKDLEKGRLARLRDLLDQQSYLGISGVHKGAGELKKARRECTYAVNERIISGEHLLVWDENIEVKNLLSKEKEEIFFHAISRGKLADAEKIVDGLFDDCLTSGESIYSLYNGIIKLFTGLRRAYYQKIEEQASTGNYFLFDFKVDLYQFHELGELRQYVKMILREVCEEEGETENHELIDDLLAYLEMHYANDITLNELAEHKYFVSAGHLSRLFKAKTGMNFSKYLMGIRMQKAAEYLENTEFEITDIASFTGYNDASHFTQNFRKFFGMTPTEFRARKRGQKSHRELEKKL</sequence>
<keyword evidence="6" id="KW-0597">Phosphoprotein</keyword>
<reference evidence="9" key="1">
    <citation type="submission" date="2020-10" db="EMBL/GenBank/DDBJ databases">
        <authorList>
            <person name="Gilroy R."/>
        </authorList>
    </citation>
    <scope>NUCLEOTIDE SEQUENCE</scope>
    <source>
        <strain evidence="9">ChiSjej3B21-11622</strain>
    </source>
</reference>
<dbReference type="SMART" id="SM00342">
    <property type="entry name" value="HTH_ARAC"/>
    <property type="match status" value="1"/>
</dbReference>
<dbReference type="InterPro" id="IPR009057">
    <property type="entry name" value="Homeodomain-like_sf"/>
</dbReference>
<feature type="domain" description="HTH araC/xylS-type" evidence="7">
    <location>
        <begin position="401"/>
        <end position="500"/>
    </location>
</feature>
<dbReference type="Pfam" id="PF12833">
    <property type="entry name" value="HTH_18"/>
    <property type="match status" value="1"/>
</dbReference>
<dbReference type="InterPro" id="IPR018060">
    <property type="entry name" value="HTH_AraC"/>
</dbReference>
<evidence type="ECO:0000256" key="2">
    <source>
        <dbReference type="ARBA" id="ARBA00023015"/>
    </source>
</evidence>
<proteinExistence type="predicted"/>
<dbReference type="PROSITE" id="PS01124">
    <property type="entry name" value="HTH_ARAC_FAMILY_2"/>
    <property type="match status" value="1"/>
</dbReference>
<comment type="caution">
    <text evidence="9">The sequence shown here is derived from an EMBL/GenBank/DDBJ whole genome shotgun (WGS) entry which is preliminary data.</text>
</comment>
<evidence type="ECO:0000313" key="9">
    <source>
        <dbReference type="EMBL" id="HIQ96558.1"/>
    </source>
</evidence>
<evidence type="ECO:0000259" key="7">
    <source>
        <dbReference type="PROSITE" id="PS01124"/>
    </source>
</evidence>
<evidence type="ECO:0000256" key="5">
    <source>
        <dbReference type="ARBA" id="ARBA00024867"/>
    </source>
</evidence>
<protein>
    <recommendedName>
        <fullName evidence="1">Stage 0 sporulation protein A homolog</fullName>
    </recommendedName>
</protein>
<dbReference type="CDD" id="cd17536">
    <property type="entry name" value="REC_YesN-like"/>
    <property type="match status" value="1"/>
</dbReference>
<dbReference type="SUPFAM" id="SSF46689">
    <property type="entry name" value="Homeodomain-like"/>
    <property type="match status" value="2"/>
</dbReference>
<name>A0A9D1D1F8_9FIRM</name>
<keyword evidence="4" id="KW-0804">Transcription</keyword>
<evidence type="ECO:0000256" key="1">
    <source>
        <dbReference type="ARBA" id="ARBA00018672"/>
    </source>
</evidence>
<keyword evidence="3" id="KW-0238">DNA-binding</keyword>
<evidence type="ECO:0000256" key="6">
    <source>
        <dbReference type="PROSITE-ProRule" id="PRU00169"/>
    </source>
</evidence>
<dbReference type="GO" id="GO:0043565">
    <property type="term" value="F:sequence-specific DNA binding"/>
    <property type="evidence" value="ECO:0007669"/>
    <property type="project" value="InterPro"/>
</dbReference>
<dbReference type="EMBL" id="DVFT01000125">
    <property type="protein sequence ID" value="HIQ96558.1"/>
    <property type="molecule type" value="Genomic_DNA"/>
</dbReference>
<dbReference type="InterPro" id="IPR011006">
    <property type="entry name" value="CheY-like_superfamily"/>
</dbReference>
<dbReference type="PANTHER" id="PTHR43280">
    <property type="entry name" value="ARAC-FAMILY TRANSCRIPTIONAL REGULATOR"/>
    <property type="match status" value="1"/>
</dbReference>
<reference evidence="9" key="2">
    <citation type="journal article" date="2021" name="PeerJ">
        <title>Extensive microbial diversity within the chicken gut microbiome revealed by metagenomics and culture.</title>
        <authorList>
            <person name="Gilroy R."/>
            <person name="Ravi A."/>
            <person name="Getino M."/>
            <person name="Pursley I."/>
            <person name="Horton D.L."/>
            <person name="Alikhan N.F."/>
            <person name="Baker D."/>
            <person name="Gharbi K."/>
            <person name="Hall N."/>
            <person name="Watson M."/>
            <person name="Adriaenssens E.M."/>
            <person name="Foster-Nyarko E."/>
            <person name="Jarju S."/>
            <person name="Secka A."/>
            <person name="Antonio M."/>
            <person name="Oren A."/>
            <person name="Chaudhuri R.R."/>
            <person name="La Ragione R."/>
            <person name="Hildebrand F."/>
            <person name="Pallen M.J."/>
        </authorList>
    </citation>
    <scope>NUCLEOTIDE SEQUENCE</scope>
    <source>
        <strain evidence="9">ChiSjej3B21-11622</strain>
    </source>
</reference>
<dbReference type="PANTHER" id="PTHR43280:SF28">
    <property type="entry name" value="HTH-TYPE TRANSCRIPTIONAL ACTIVATOR RHAS"/>
    <property type="match status" value="1"/>
</dbReference>
<dbReference type="Gene3D" id="1.10.10.60">
    <property type="entry name" value="Homeodomain-like"/>
    <property type="match status" value="2"/>
</dbReference>
<dbReference type="GO" id="GO:0000160">
    <property type="term" value="P:phosphorelay signal transduction system"/>
    <property type="evidence" value="ECO:0007669"/>
    <property type="project" value="InterPro"/>
</dbReference>
<dbReference type="AlphaFoldDB" id="A0A9D1D1F8"/>
<dbReference type="InterPro" id="IPR001789">
    <property type="entry name" value="Sig_transdc_resp-reg_receiver"/>
</dbReference>
<dbReference type="InterPro" id="IPR020449">
    <property type="entry name" value="Tscrpt_reg_AraC-type_HTH"/>
</dbReference>
<organism evidence="9 10">
    <name type="scientific">Candidatus Limivivens merdigallinarum</name>
    <dbReference type="NCBI Taxonomy" id="2840859"/>
    <lineage>
        <taxon>Bacteria</taxon>
        <taxon>Bacillati</taxon>
        <taxon>Bacillota</taxon>
        <taxon>Clostridia</taxon>
        <taxon>Lachnospirales</taxon>
        <taxon>Lachnospiraceae</taxon>
        <taxon>Lachnospiraceae incertae sedis</taxon>
        <taxon>Candidatus Limivivens</taxon>
    </lineage>
</organism>
<dbReference type="Pfam" id="PF00072">
    <property type="entry name" value="Response_reg"/>
    <property type="match status" value="1"/>
</dbReference>
<evidence type="ECO:0000256" key="4">
    <source>
        <dbReference type="ARBA" id="ARBA00023163"/>
    </source>
</evidence>
<dbReference type="PRINTS" id="PR00032">
    <property type="entry name" value="HTHARAC"/>
</dbReference>
<feature type="domain" description="Response regulatory" evidence="8">
    <location>
        <begin position="4"/>
        <end position="120"/>
    </location>
</feature>
<dbReference type="Proteomes" id="UP000886886">
    <property type="component" value="Unassembled WGS sequence"/>
</dbReference>
<dbReference type="PROSITE" id="PS50110">
    <property type="entry name" value="RESPONSE_REGULATORY"/>
    <property type="match status" value="1"/>
</dbReference>
<evidence type="ECO:0000313" key="10">
    <source>
        <dbReference type="Proteomes" id="UP000886886"/>
    </source>
</evidence>
<dbReference type="SMART" id="SM00448">
    <property type="entry name" value="REC"/>
    <property type="match status" value="1"/>
</dbReference>
<dbReference type="Gene3D" id="3.40.50.2300">
    <property type="match status" value="1"/>
</dbReference>
<dbReference type="GO" id="GO:0003700">
    <property type="term" value="F:DNA-binding transcription factor activity"/>
    <property type="evidence" value="ECO:0007669"/>
    <property type="project" value="InterPro"/>
</dbReference>
<keyword evidence="2" id="KW-0805">Transcription regulation</keyword>
<evidence type="ECO:0000259" key="8">
    <source>
        <dbReference type="PROSITE" id="PS50110"/>
    </source>
</evidence>
<accession>A0A9D1D1F8</accession>
<comment type="function">
    <text evidence="5">May play the central regulatory role in sporulation. It may be an element of the effector pathway responsible for the activation of sporulation genes in response to nutritional stress. Spo0A may act in concert with spo0H (a sigma factor) to control the expression of some genes that are critical to the sporulation process.</text>
</comment>
<feature type="modified residue" description="4-aspartylphosphate" evidence="6">
    <location>
        <position position="55"/>
    </location>
</feature>